<dbReference type="GO" id="GO:0003676">
    <property type="term" value="F:nucleic acid binding"/>
    <property type="evidence" value="ECO:0007669"/>
    <property type="project" value="InterPro"/>
</dbReference>
<dbReference type="Gene3D" id="3.40.1350.10">
    <property type="match status" value="1"/>
</dbReference>
<dbReference type="Pfam" id="PF14281">
    <property type="entry name" value="PDDEXK_4"/>
    <property type="match status" value="1"/>
</dbReference>
<gene>
    <name evidence="1" type="ORF">SAMN02982927_00825</name>
</gene>
<name>A0A1I2PP24_9BACL</name>
<dbReference type="Proteomes" id="UP000198752">
    <property type="component" value="Unassembled WGS sequence"/>
</dbReference>
<evidence type="ECO:0000313" key="2">
    <source>
        <dbReference type="Proteomes" id="UP000198752"/>
    </source>
</evidence>
<protein>
    <submittedName>
        <fullName evidence="1">PD-(D/E)XK nuclease superfamily protein</fullName>
    </submittedName>
</protein>
<reference evidence="2" key="1">
    <citation type="submission" date="2016-10" db="EMBL/GenBank/DDBJ databases">
        <authorList>
            <person name="Varghese N."/>
            <person name="Submissions S."/>
        </authorList>
    </citation>
    <scope>NUCLEOTIDE SEQUENCE [LARGE SCALE GENOMIC DNA]</scope>
    <source>
        <strain evidence="2">ATCC 700379</strain>
    </source>
</reference>
<dbReference type="EMBL" id="FOOY01000005">
    <property type="protein sequence ID" value="SFG15777.1"/>
    <property type="molecule type" value="Genomic_DNA"/>
</dbReference>
<dbReference type="AlphaFoldDB" id="A0A1I2PP24"/>
<proteinExistence type="predicted"/>
<organism evidence="1 2">
    <name type="scientific">Sporolactobacillus nakayamae</name>
    <dbReference type="NCBI Taxonomy" id="269670"/>
    <lineage>
        <taxon>Bacteria</taxon>
        <taxon>Bacillati</taxon>
        <taxon>Bacillota</taxon>
        <taxon>Bacilli</taxon>
        <taxon>Bacillales</taxon>
        <taxon>Sporolactobacillaceae</taxon>
        <taxon>Sporolactobacillus</taxon>
    </lineage>
</organism>
<sequence>MENRRLRKMIDLENNQEFQRLHQKRSKFNAFKVLKVDKFEIRHSNVLAWLMDPNANHTMSDYFLQKILTSIFLNIEPDHDSKEKHLNQLFQRKDSFLDAKVFREVRIDNGRFIDLLAVSEKAKLVVLIENKYYSSESENQLKDYLAFVKSKFDETYCIIPIYLTLSGSTPSNSHYYSMSYNDVRMILESHLNLFGSRLPADVFHFINDYLAILQDELHTDQNDYELAHLIYRENQEIIQLAFEQGQSADLRLTDWNFTPNPLRDFYDKYADTIEFVHNVGQNILGEAFKVFTRKIHLDQLFNPHFRLPSFIPSKWHKKIDQLGVPLSNYWLGKGLVCWFEENTDGRLKITTELGPIDPDTRIKFLTDLKKRQVTIRESAMEPSRKFSKLYTDLTDINNWFDKNELVAGMTELYESAAFQSLVATVQNVLEHKPIIELQQMKQSVIDISENHFSNEELFGQAFKKFCETENINRDSYRITGKHTSFLLPLFNEVEEVFGETREKWWWHNGPFLYWFELNDQELLLVLELGPIEATKRIELIEHLEEQGQKVRVSAKKQEAKYTRLYSKHTTINQWGNTDEVSHAMVDLFNTSQNKEVLERIKGLTGETHKR</sequence>
<keyword evidence="2" id="KW-1185">Reference proteome</keyword>
<dbReference type="InterPro" id="IPR029470">
    <property type="entry name" value="PDDEXK_4"/>
</dbReference>
<accession>A0A1I2PP24</accession>
<dbReference type="OrthoDB" id="1453311at2"/>
<dbReference type="InterPro" id="IPR011856">
    <property type="entry name" value="tRNA_endonuc-like_dom_sf"/>
</dbReference>
<evidence type="ECO:0000313" key="1">
    <source>
        <dbReference type="EMBL" id="SFG15777.1"/>
    </source>
</evidence>